<evidence type="ECO:0000313" key="2">
    <source>
        <dbReference type="EMBL" id="MBN2066950.1"/>
    </source>
</evidence>
<feature type="transmembrane region" description="Helical" evidence="1">
    <location>
        <begin position="183"/>
        <end position="201"/>
    </location>
</feature>
<keyword evidence="1" id="KW-0812">Transmembrane</keyword>
<feature type="transmembrane region" description="Helical" evidence="1">
    <location>
        <begin position="73"/>
        <end position="91"/>
    </location>
</feature>
<sequence length="250" mass="26900">MKKIKIQEMLAGKEAKHSALVALFAWFVSGLLLESIIAGLLFCAAAFLASMAAMLYWPELEKKNYGRRVEAGLPFILLNIAIELNLGIGFMQCMRNAAGQKGQAGSEFRKAVDAVEKKGAAVNEALLGIAKRAGNRQVNRSIAQLAAAAEQGSSGKPGEPIKRIALEMLARQKIESRLFSGKLVVLSLLFIAVSAVFPALFQSFALVGSMVLKMSITGTQAFLIIALGFPALNIAMLLYIRSKTPLFLRG</sequence>
<evidence type="ECO:0000313" key="3">
    <source>
        <dbReference type="Proteomes" id="UP000809243"/>
    </source>
</evidence>
<reference evidence="2" key="1">
    <citation type="submission" date="2021-01" db="EMBL/GenBank/DDBJ databases">
        <title>Active Sulfur Cycling in an Early Earth Analoge.</title>
        <authorList>
            <person name="Hahn C.R."/>
            <person name="Youssef N.H."/>
            <person name="Elshahed M."/>
        </authorList>
    </citation>
    <scope>NUCLEOTIDE SEQUENCE</scope>
    <source>
        <strain evidence="2">Zod_Metabat.1151</strain>
    </source>
</reference>
<evidence type="ECO:0000256" key="1">
    <source>
        <dbReference type="SAM" id="Phobius"/>
    </source>
</evidence>
<name>A0A939C9Q9_9ARCH</name>
<gene>
    <name evidence="2" type="ORF">JW744_00600</name>
</gene>
<accession>A0A939C9Q9</accession>
<proteinExistence type="predicted"/>
<organism evidence="2 3">
    <name type="scientific">Candidatus Iainarchaeum sp</name>
    <dbReference type="NCBI Taxonomy" id="3101447"/>
    <lineage>
        <taxon>Archaea</taxon>
        <taxon>Candidatus Iainarchaeota</taxon>
        <taxon>Candidatus Iainarchaeia</taxon>
        <taxon>Candidatus Iainarchaeales</taxon>
        <taxon>Candidatus Iainarchaeaceae</taxon>
        <taxon>Candidatus Iainarchaeum</taxon>
    </lineage>
</organism>
<keyword evidence="1" id="KW-0472">Membrane</keyword>
<feature type="transmembrane region" description="Helical" evidence="1">
    <location>
        <begin position="20"/>
        <end position="53"/>
    </location>
</feature>
<comment type="caution">
    <text evidence="2">The sequence shown here is derived from an EMBL/GenBank/DDBJ whole genome shotgun (WGS) entry which is preliminary data.</text>
</comment>
<dbReference type="AlphaFoldDB" id="A0A939C9Q9"/>
<dbReference type="Proteomes" id="UP000809243">
    <property type="component" value="Unassembled WGS sequence"/>
</dbReference>
<protein>
    <submittedName>
        <fullName evidence="2">Type II secretion system F family protein</fullName>
    </submittedName>
</protein>
<keyword evidence="1" id="KW-1133">Transmembrane helix</keyword>
<feature type="transmembrane region" description="Helical" evidence="1">
    <location>
        <begin position="221"/>
        <end position="240"/>
    </location>
</feature>
<dbReference type="EMBL" id="JAFGDB010000008">
    <property type="protein sequence ID" value="MBN2066950.1"/>
    <property type="molecule type" value="Genomic_DNA"/>
</dbReference>